<feature type="transmembrane region" description="Helical" evidence="1">
    <location>
        <begin position="58"/>
        <end position="75"/>
    </location>
</feature>
<feature type="transmembrane region" description="Helical" evidence="1">
    <location>
        <begin position="36"/>
        <end position="52"/>
    </location>
</feature>
<dbReference type="EMBL" id="UHAQ01000002">
    <property type="protein sequence ID" value="SUK31874.1"/>
    <property type="molecule type" value="Genomic_DNA"/>
</dbReference>
<proteinExistence type="predicted"/>
<dbReference type="Proteomes" id="UP000254502">
    <property type="component" value="Unassembled WGS sequence"/>
</dbReference>
<protein>
    <submittedName>
        <fullName evidence="2">Phosphatidylglycerophosphatase B-like protein</fullName>
    </submittedName>
</protein>
<sequence length="110" mass="12776">MGSLTWFTDYFGEPQRQYVNNLFNYYMTFSAEIGDVKGVVLISIIVTIILFIKQRHLAVWFVTYLVSGVIMNKLIKDTVLRPRPYNHLAVDTGFHFQVDIPTPAHYYISP</sequence>
<evidence type="ECO:0000313" key="3">
    <source>
        <dbReference type="Proteomes" id="UP000254502"/>
    </source>
</evidence>
<keyword evidence="1" id="KW-1133">Transmembrane helix</keyword>
<dbReference type="SUPFAM" id="SSF48317">
    <property type="entry name" value="Acid phosphatase/Vanadium-dependent haloperoxidase"/>
    <property type="match status" value="1"/>
</dbReference>
<dbReference type="InterPro" id="IPR036938">
    <property type="entry name" value="PAP2/HPO_sf"/>
</dbReference>
<gene>
    <name evidence="2" type="ORF">NCTC5664_00253</name>
</gene>
<dbReference type="AlphaFoldDB" id="A0A380DLG2"/>
<reference evidence="2 3" key="1">
    <citation type="submission" date="2018-06" db="EMBL/GenBank/DDBJ databases">
        <authorList>
            <consortium name="Pathogen Informatics"/>
            <person name="Doyle S."/>
        </authorList>
    </citation>
    <scope>NUCLEOTIDE SEQUENCE [LARGE SCALE GENOMIC DNA]</scope>
    <source>
        <strain evidence="2 3">NCTC5664</strain>
    </source>
</reference>
<evidence type="ECO:0000313" key="2">
    <source>
        <dbReference type="EMBL" id="SUK31874.1"/>
    </source>
</evidence>
<accession>A0A380DLG2</accession>
<dbReference type="Gene3D" id="1.20.144.10">
    <property type="entry name" value="Phosphatidic acid phosphatase type 2/haloperoxidase"/>
    <property type="match status" value="1"/>
</dbReference>
<keyword evidence="1" id="KW-0812">Transmembrane</keyword>
<keyword evidence="1" id="KW-0472">Membrane</keyword>
<name>A0A380DLG2_STAAU</name>
<evidence type="ECO:0000256" key="1">
    <source>
        <dbReference type="SAM" id="Phobius"/>
    </source>
</evidence>
<organism evidence="2 3">
    <name type="scientific">Staphylococcus aureus</name>
    <dbReference type="NCBI Taxonomy" id="1280"/>
    <lineage>
        <taxon>Bacteria</taxon>
        <taxon>Bacillati</taxon>
        <taxon>Bacillota</taxon>
        <taxon>Bacilli</taxon>
        <taxon>Bacillales</taxon>
        <taxon>Staphylococcaceae</taxon>
        <taxon>Staphylococcus</taxon>
    </lineage>
</organism>